<evidence type="ECO:0000256" key="1">
    <source>
        <dbReference type="SAM" id="MobiDB-lite"/>
    </source>
</evidence>
<comment type="caution">
    <text evidence="2">The sequence shown here is derived from an EMBL/GenBank/DDBJ whole genome shotgun (WGS) entry which is preliminary data.</text>
</comment>
<protein>
    <submittedName>
        <fullName evidence="2">DUF3035 domain-containing protein</fullName>
    </submittedName>
</protein>
<dbReference type="InterPro" id="IPR021395">
    <property type="entry name" value="DUF3035"/>
</dbReference>
<dbReference type="AlphaFoldDB" id="A0A2V1P3G6"/>
<dbReference type="PROSITE" id="PS51257">
    <property type="entry name" value="PROKAR_LIPOPROTEIN"/>
    <property type="match status" value="1"/>
</dbReference>
<gene>
    <name evidence="2" type="ORF">DFK10_12480</name>
</gene>
<evidence type="ECO:0000313" key="3">
    <source>
        <dbReference type="Proteomes" id="UP000245293"/>
    </source>
</evidence>
<dbReference type="EMBL" id="QETF01000015">
    <property type="protein sequence ID" value="PWG16298.1"/>
    <property type="molecule type" value="Genomic_DNA"/>
</dbReference>
<feature type="compositionally biased region" description="Low complexity" evidence="1">
    <location>
        <begin position="50"/>
        <end position="61"/>
    </location>
</feature>
<keyword evidence="3" id="KW-1185">Reference proteome</keyword>
<organism evidence="2 3">
    <name type="scientific">Salibaculum griseiflavum</name>
    <dbReference type="NCBI Taxonomy" id="1914409"/>
    <lineage>
        <taxon>Bacteria</taxon>
        <taxon>Pseudomonadati</taxon>
        <taxon>Pseudomonadota</taxon>
        <taxon>Alphaproteobacteria</taxon>
        <taxon>Rhodobacterales</taxon>
        <taxon>Roseobacteraceae</taxon>
        <taxon>Salibaculum</taxon>
    </lineage>
</organism>
<accession>A0A2V1P3G6</accession>
<dbReference type="Pfam" id="PF11233">
    <property type="entry name" value="DUF3035"/>
    <property type="match status" value="1"/>
</dbReference>
<evidence type="ECO:0000313" key="2">
    <source>
        <dbReference type="EMBL" id="PWG16298.1"/>
    </source>
</evidence>
<dbReference type="RefSeq" id="WP_109389368.1">
    <property type="nucleotide sequence ID" value="NZ_QETF01000015.1"/>
</dbReference>
<proteinExistence type="predicted"/>
<feature type="region of interest" description="Disordered" evidence="1">
    <location>
        <begin position="50"/>
        <end position="73"/>
    </location>
</feature>
<reference evidence="3" key="1">
    <citation type="submission" date="2018-05" db="EMBL/GenBank/DDBJ databases">
        <authorList>
            <person name="Du Z."/>
            <person name="Wang X."/>
        </authorList>
    </citation>
    <scope>NUCLEOTIDE SEQUENCE [LARGE SCALE GENOMIC DNA]</scope>
    <source>
        <strain evidence="3">WDS4C29</strain>
    </source>
</reference>
<name>A0A2V1P3G6_9RHOB</name>
<dbReference type="Proteomes" id="UP000245293">
    <property type="component" value="Unassembled WGS sequence"/>
</dbReference>
<dbReference type="OrthoDB" id="7876689at2"/>
<sequence>MARTIIAILALSAVAACGGDRGLHNLQAGGEGPDEFAVMPVAPLEMPETLATLPAPTPGGTNRTDPNPVGEAVVALGGNPGASVAGGIPANDSALVTYATRNGVDPNIRATLAAADERFRDRRARIGGLFSGRDRYFRAYANQALDAYAELLRFREAGVAVPSAPPVE</sequence>